<dbReference type="VEuPathDB" id="FungiDB:H310_09416"/>
<dbReference type="AlphaFoldDB" id="A0A418APL3"/>
<gene>
    <name evidence="1" type="ORF">DYB32_007148</name>
</gene>
<reference evidence="1 2" key="1">
    <citation type="submission" date="2018-08" db="EMBL/GenBank/DDBJ databases">
        <title>Aphanomyces genome sequencing and annotation.</title>
        <authorList>
            <person name="Minardi D."/>
            <person name="Oidtmann B."/>
            <person name="Van Der Giezen M."/>
            <person name="Studholme D.J."/>
        </authorList>
    </citation>
    <scope>NUCLEOTIDE SEQUENCE [LARGE SCALE GENOMIC DNA]</scope>
    <source>
        <strain evidence="1 2">NJM0002</strain>
    </source>
</reference>
<sequence>MPCSNRTFWLPILNANVKIVNAVRATGLKRLNKKIPPWSDAEYLLYSQKGNRIIGQTMMKKRHEFARDLLLAECFDMNGRFLAKLEEALLSYATQPTWVLAAHDSKLDVYHGKTVYVDLNAALVSSFLGNALYMLGSALSTNTAKIIRDELKRRTVQPLLDRLIGTKTPFYWQNRNSNWNAVCFNGMASAILTTVDDKPTRAAALAAIINQSDNYLRAFFGDGYGSEGVGYYNYGFEEYAELREKICDVTNGQIDLFKNVNVGAISHLPLLLSMRNQNVASFGDSRPGLQFSSSLTQYSMYAYGESATAVAPNTRTLPGKLMSLILPATKQRTCPQLLYTSHPDQLRHVFEQSKVAVFRGNGSSLFDMTFKVAGNGGHSHNDIGSYSIVFSNTFVVGDAGGPLYYDADAFGTKRYNSPLINSYGHPVPVVSGKNQSEAVAVQKMHNFTLTHTLSAIEDTATTDLAAAYDVPTLERVERKVTFSRVGAGQVSIQDTVEMKPGASVDFESVFTPLGTWTPTGAASGLVTSNTGVTVNVCITASALFTIDARVLTSYNVTWTRVGVKVVSPERYAAAIKNKGSMMDNIIGFIDGSKIETYRITQKRGRTEDALPDLQRLLYSGHKRRHCLNFQAVTAPDGLCVHF</sequence>
<dbReference type="VEuPathDB" id="FungiDB:H310_03903"/>
<evidence type="ECO:0000313" key="1">
    <source>
        <dbReference type="EMBL" id="RHY26950.1"/>
    </source>
</evidence>
<evidence type="ECO:0000313" key="2">
    <source>
        <dbReference type="Proteomes" id="UP000285060"/>
    </source>
</evidence>
<dbReference type="Proteomes" id="UP000285060">
    <property type="component" value="Unassembled WGS sequence"/>
</dbReference>
<keyword evidence="2" id="KW-1185">Reference proteome</keyword>
<evidence type="ECO:0008006" key="3">
    <source>
        <dbReference type="Google" id="ProtNLM"/>
    </source>
</evidence>
<dbReference type="SUPFAM" id="SSF48230">
    <property type="entry name" value="Chondroitin AC/alginate lyase"/>
    <property type="match status" value="1"/>
</dbReference>
<proteinExistence type="predicted"/>
<accession>A0A418APL3</accession>
<dbReference type="InterPro" id="IPR008929">
    <property type="entry name" value="Chondroitin_lyas"/>
</dbReference>
<comment type="caution">
    <text evidence="1">The sequence shown here is derived from an EMBL/GenBank/DDBJ whole genome shotgun (WGS) entry which is preliminary data.</text>
</comment>
<dbReference type="Gene3D" id="2.70.98.70">
    <property type="match status" value="1"/>
</dbReference>
<name>A0A418APL3_9STRA</name>
<dbReference type="Gene3D" id="1.50.10.100">
    <property type="entry name" value="Chondroitin AC/alginate lyase"/>
    <property type="match status" value="1"/>
</dbReference>
<protein>
    <recommendedName>
        <fullName evidence="3">Heparinase II N-terminal domain-containing protein</fullName>
    </recommendedName>
</protein>
<organism evidence="1 2">
    <name type="scientific">Aphanomyces invadans</name>
    <dbReference type="NCBI Taxonomy" id="157072"/>
    <lineage>
        <taxon>Eukaryota</taxon>
        <taxon>Sar</taxon>
        <taxon>Stramenopiles</taxon>
        <taxon>Oomycota</taxon>
        <taxon>Saprolegniomycetes</taxon>
        <taxon>Saprolegniales</taxon>
        <taxon>Verrucalvaceae</taxon>
        <taxon>Aphanomyces</taxon>
    </lineage>
</organism>
<dbReference type="EMBL" id="QUSY01000873">
    <property type="protein sequence ID" value="RHY26950.1"/>
    <property type="molecule type" value="Genomic_DNA"/>
</dbReference>